<keyword evidence="1" id="KW-0472">Membrane</keyword>
<name>A0A427API3_ENSVE</name>
<dbReference type="Proteomes" id="UP000287651">
    <property type="component" value="Unassembled WGS sequence"/>
</dbReference>
<accession>A0A427API3</accession>
<organism evidence="2 3">
    <name type="scientific">Ensete ventricosum</name>
    <name type="common">Abyssinian banana</name>
    <name type="synonym">Musa ensete</name>
    <dbReference type="NCBI Taxonomy" id="4639"/>
    <lineage>
        <taxon>Eukaryota</taxon>
        <taxon>Viridiplantae</taxon>
        <taxon>Streptophyta</taxon>
        <taxon>Embryophyta</taxon>
        <taxon>Tracheophyta</taxon>
        <taxon>Spermatophyta</taxon>
        <taxon>Magnoliopsida</taxon>
        <taxon>Liliopsida</taxon>
        <taxon>Zingiberales</taxon>
        <taxon>Musaceae</taxon>
        <taxon>Ensete</taxon>
    </lineage>
</organism>
<sequence>MEEAPKPGYTLWELCEVEDRVGAERYFAAVMTQLKVAEGEDPLMPRWSVIAGSSQFWIEGLLSREYLHGEYLLVNRASKSVVWVSVISSIPLVFFPSFSLSSLFLLFAGASLYDCSHRPAQLEGDVLLLTEAAALLEVELKDEGAKVVVAFKASRGFELGLKKMGRVSYEFEYRVALEQLRGKHPKNRDRARPIR</sequence>
<protein>
    <submittedName>
        <fullName evidence="2">Uncharacterized protein</fullName>
    </submittedName>
</protein>
<comment type="caution">
    <text evidence="2">The sequence shown here is derived from an EMBL/GenBank/DDBJ whole genome shotgun (WGS) entry which is preliminary data.</text>
</comment>
<keyword evidence="1" id="KW-0812">Transmembrane</keyword>
<gene>
    <name evidence="2" type="ORF">B296_00012021</name>
</gene>
<dbReference type="EMBL" id="AMZH03001754">
    <property type="protein sequence ID" value="RRT78134.1"/>
    <property type="molecule type" value="Genomic_DNA"/>
</dbReference>
<proteinExistence type="predicted"/>
<keyword evidence="1" id="KW-1133">Transmembrane helix</keyword>
<dbReference type="AlphaFoldDB" id="A0A427API3"/>
<evidence type="ECO:0000313" key="2">
    <source>
        <dbReference type="EMBL" id="RRT78134.1"/>
    </source>
</evidence>
<evidence type="ECO:0000313" key="3">
    <source>
        <dbReference type="Proteomes" id="UP000287651"/>
    </source>
</evidence>
<feature type="transmembrane region" description="Helical" evidence="1">
    <location>
        <begin position="81"/>
        <end position="108"/>
    </location>
</feature>
<evidence type="ECO:0000256" key="1">
    <source>
        <dbReference type="SAM" id="Phobius"/>
    </source>
</evidence>
<reference evidence="2 3" key="1">
    <citation type="journal article" date="2014" name="Agronomy (Basel)">
        <title>A Draft Genome Sequence for Ensete ventricosum, the Drought-Tolerant Tree Against Hunger.</title>
        <authorList>
            <person name="Harrison J."/>
            <person name="Moore K.A."/>
            <person name="Paszkiewicz K."/>
            <person name="Jones T."/>
            <person name="Grant M."/>
            <person name="Ambacheew D."/>
            <person name="Muzemil S."/>
            <person name="Studholme D.J."/>
        </authorList>
    </citation>
    <scope>NUCLEOTIDE SEQUENCE [LARGE SCALE GENOMIC DNA]</scope>
</reference>